<dbReference type="Gene3D" id="3.40.50.1820">
    <property type="entry name" value="alpha/beta hydrolase"/>
    <property type="match status" value="1"/>
</dbReference>
<reference evidence="1" key="1">
    <citation type="submission" date="2021-02" db="EMBL/GenBank/DDBJ databases">
        <authorList>
            <person name="Nowell W R."/>
        </authorList>
    </citation>
    <scope>NUCLEOTIDE SEQUENCE</scope>
</reference>
<name>A0A814GQD2_9BILA</name>
<dbReference type="EMBL" id="CAJOBC010003190">
    <property type="protein sequence ID" value="CAF3771278.1"/>
    <property type="molecule type" value="Genomic_DNA"/>
</dbReference>
<keyword evidence="3" id="KW-1185">Reference proteome</keyword>
<dbReference type="InterPro" id="IPR029058">
    <property type="entry name" value="AB_hydrolase_fold"/>
</dbReference>
<proteinExistence type="predicted"/>
<dbReference type="SUPFAM" id="SSF53474">
    <property type="entry name" value="alpha/beta-Hydrolases"/>
    <property type="match status" value="1"/>
</dbReference>
<dbReference type="OrthoDB" id="2334691at2759"/>
<evidence type="ECO:0000313" key="1">
    <source>
        <dbReference type="EMBL" id="CAF0999836.1"/>
    </source>
</evidence>
<gene>
    <name evidence="1" type="ORF">GPM918_LOCUS13694</name>
    <name evidence="2" type="ORF">SRO942_LOCUS13694</name>
</gene>
<sequence length="154" mass="17659">MMQTTYSHDPRFSYTLYIPPGVSDKQQLPLVVLIHGLQRKVGEMFDSYKEFADHNYCVLFIPLFPEGYDYQKLIDSWTDLRYDRLLLDMIDEITIKNTNINTGKFFLHGYSAGGQFVHRFACLCSNRLLALSIGAPGSVILIDDSGNGRKERKI</sequence>
<organism evidence="1 3">
    <name type="scientific">Didymodactylos carnosus</name>
    <dbReference type="NCBI Taxonomy" id="1234261"/>
    <lineage>
        <taxon>Eukaryota</taxon>
        <taxon>Metazoa</taxon>
        <taxon>Spiralia</taxon>
        <taxon>Gnathifera</taxon>
        <taxon>Rotifera</taxon>
        <taxon>Eurotatoria</taxon>
        <taxon>Bdelloidea</taxon>
        <taxon>Philodinida</taxon>
        <taxon>Philodinidae</taxon>
        <taxon>Didymodactylos</taxon>
    </lineage>
</organism>
<dbReference type="EMBL" id="CAJNOQ010003190">
    <property type="protein sequence ID" value="CAF0999836.1"/>
    <property type="molecule type" value="Genomic_DNA"/>
</dbReference>
<accession>A0A814GQD2</accession>
<protein>
    <submittedName>
        <fullName evidence="1">Uncharacterized protein</fullName>
    </submittedName>
</protein>
<evidence type="ECO:0000313" key="2">
    <source>
        <dbReference type="EMBL" id="CAF3771278.1"/>
    </source>
</evidence>
<dbReference type="Proteomes" id="UP000663829">
    <property type="component" value="Unassembled WGS sequence"/>
</dbReference>
<dbReference type="Proteomes" id="UP000681722">
    <property type="component" value="Unassembled WGS sequence"/>
</dbReference>
<evidence type="ECO:0000313" key="3">
    <source>
        <dbReference type="Proteomes" id="UP000663829"/>
    </source>
</evidence>
<dbReference type="AlphaFoldDB" id="A0A814GQD2"/>
<comment type="caution">
    <text evidence="1">The sequence shown here is derived from an EMBL/GenBank/DDBJ whole genome shotgun (WGS) entry which is preliminary data.</text>
</comment>